<sequence>MQWVPPVGLAPPMAAPVNPMSPQMCRHHVRLTRSPSPTRTVVGPMAPSMVSPMAQQPMIHYGGRATPQPMPGMAFKPAPAAVPVAMTATQRYFPSVSVSPTGAGYPTGPAAGAQMPRLLRSEDGAAPAWKDMQQRLGRTASSVATTVPPGSPPAEHAASSLLAVSACQSPTPSQQPARLVKPTHLLDVKVGESPSPTPPVPGSPVELPWTRLASGTLEQGLADEVKADLRRSRAESKAEDVRSMGGEARGSATPQGELKADARTLGQEKKADTIASQEKKADARRAGEETKADARRAGEERKAEKAETLRADRSDERRAELRGRGDERHEVRVRGDDVRAAARGRGEDAKQGIKGRGALTCMGSDGQICCMAPCTNLAWDPTGEEGKVGETRIRGTCPSCRVHESIPTDMTTIPHPMLSNLLLRKVRRERPDVEEAAALEQTETHWQAVPLIYPCLQEGKR</sequence>
<dbReference type="EMBL" id="CAJNDS010002347">
    <property type="protein sequence ID" value="CAE7443802.1"/>
    <property type="molecule type" value="Genomic_DNA"/>
</dbReference>
<comment type="caution">
    <text evidence="2">The sequence shown here is derived from an EMBL/GenBank/DDBJ whole genome shotgun (WGS) entry which is preliminary data.</text>
</comment>
<feature type="region of interest" description="Disordered" evidence="1">
    <location>
        <begin position="223"/>
        <end position="329"/>
    </location>
</feature>
<name>A0A812RIC7_9DINO</name>
<protein>
    <submittedName>
        <fullName evidence="2">CPK4 protein</fullName>
    </submittedName>
</protein>
<accession>A0A812RIC7</accession>
<organism evidence="2 3">
    <name type="scientific">Symbiodinium natans</name>
    <dbReference type="NCBI Taxonomy" id="878477"/>
    <lineage>
        <taxon>Eukaryota</taxon>
        <taxon>Sar</taxon>
        <taxon>Alveolata</taxon>
        <taxon>Dinophyceae</taxon>
        <taxon>Suessiales</taxon>
        <taxon>Symbiodiniaceae</taxon>
        <taxon>Symbiodinium</taxon>
    </lineage>
</organism>
<dbReference type="AlphaFoldDB" id="A0A812RIC7"/>
<evidence type="ECO:0000313" key="2">
    <source>
        <dbReference type="EMBL" id="CAE7443802.1"/>
    </source>
</evidence>
<feature type="compositionally biased region" description="Basic and acidic residues" evidence="1">
    <location>
        <begin position="223"/>
        <end position="242"/>
    </location>
</feature>
<evidence type="ECO:0000313" key="3">
    <source>
        <dbReference type="Proteomes" id="UP000604046"/>
    </source>
</evidence>
<gene>
    <name evidence="2" type="primary">CPK4</name>
    <name evidence="2" type="ORF">SNAT2548_LOCUS24139</name>
</gene>
<proteinExistence type="predicted"/>
<feature type="region of interest" description="Disordered" evidence="1">
    <location>
        <begin position="188"/>
        <end position="208"/>
    </location>
</feature>
<evidence type="ECO:0000256" key="1">
    <source>
        <dbReference type="SAM" id="MobiDB-lite"/>
    </source>
</evidence>
<dbReference type="Proteomes" id="UP000604046">
    <property type="component" value="Unassembled WGS sequence"/>
</dbReference>
<keyword evidence="3" id="KW-1185">Reference proteome</keyword>
<reference evidence="2" key="1">
    <citation type="submission" date="2021-02" db="EMBL/GenBank/DDBJ databases">
        <authorList>
            <person name="Dougan E. K."/>
            <person name="Rhodes N."/>
            <person name="Thang M."/>
            <person name="Chan C."/>
        </authorList>
    </citation>
    <scope>NUCLEOTIDE SEQUENCE</scope>
</reference>
<feature type="compositionally biased region" description="Basic and acidic residues" evidence="1">
    <location>
        <begin position="258"/>
        <end position="329"/>
    </location>
</feature>